<dbReference type="PROSITE" id="PS50011">
    <property type="entry name" value="PROTEIN_KINASE_DOM"/>
    <property type="match status" value="1"/>
</dbReference>
<feature type="region of interest" description="Disordered" evidence="1">
    <location>
        <begin position="259"/>
        <end position="292"/>
    </location>
</feature>
<evidence type="ECO:0000259" key="2">
    <source>
        <dbReference type="PROSITE" id="PS50011"/>
    </source>
</evidence>
<dbReference type="EMBL" id="JAUEPO010000001">
    <property type="protein sequence ID" value="KAK3337779.1"/>
    <property type="molecule type" value="Genomic_DNA"/>
</dbReference>
<dbReference type="PANTHER" id="PTHR44167">
    <property type="entry name" value="OVARIAN-SPECIFIC SERINE/THREONINE-PROTEIN KINASE LOK-RELATED"/>
    <property type="match status" value="1"/>
</dbReference>
<dbReference type="InterPro" id="IPR008271">
    <property type="entry name" value="Ser/Thr_kinase_AS"/>
</dbReference>
<dbReference type="AlphaFoldDB" id="A0AAE0J6F6"/>
<gene>
    <name evidence="3" type="ORF">B0T19DRAFT_366626</name>
</gene>
<feature type="domain" description="Protein kinase" evidence="2">
    <location>
        <begin position="1"/>
        <end position="230"/>
    </location>
</feature>
<sequence>MSFEKELASLKKLRHRHVVQLRGSYTDSSSLGLLILPIADWNLREYLCTEDVAPEVRKRCLRHFFGCLATALAYIHSKGVRHKDIKPENVLISMSNVVIADFGTSKACGDPLKGTKMYWAPEVVDKQYRNESSDIWSLGCVFLEMANPLFNRTFNEMLAFFSKNGTGNTETICYNPEAMRLWIETLRGPFPETDTVALDWISWMLHLNPEKRPTAAQLRGAIIDSKAPFDYICHYCASKNGMEDSELPRGNWQAISVLRKDTSTGTHGPASRRGTWEMEPERSPSRMVRGEP</sequence>
<feature type="compositionally biased region" description="Basic and acidic residues" evidence="1">
    <location>
        <begin position="274"/>
        <end position="292"/>
    </location>
</feature>
<reference evidence="3" key="1">
    <citation type="journal article" date="2023" name="Mol. Phylogenet. Evol.">
        <title>Genome-scale phylogeny and comparative genomics of the fungal order Sordariales.</title>
        <authorList>
            <person name="Hensen N."/>
            <person name="Bonometti L."/>
            <person name="Westerberg I."/>
            <person name="Brannstrom I.O."/>
            <person name="Guillou S."/>
            <person name="Cros-Aarteil S."/>
            <person name="Calhoun S."/>
            <person name="Haridas S."/>
            <person name="Kuo A."/>
            <person name="Mondo S."/>
            <person name="Pangilinan J."/>
            <person name="Riley R."/>
            <person name="LaButti K."/>
            <person name="Andreopoulos B."/>
            <person name="Lipzen A."/>
            <person name="Chen C."/>
            <person name="Yan M."/>
            <person name="Daum C."/>
            <person name="Ng V."/>
            <person name="Clum A."/>
            <person name="Steindorff A."/>
            <person name="Ohm R.A."/>
            <person name="Martin F."/>
            <person name="Silar P."/>
            <person name="Natvig D.O."/>
            <person name="Lalanne C."/>
            <person name="Gautier V."/>
            <person name="Ament-Velasquez S.L."/>
            <person name="Kruys A."/>
            <person name="Hutchinson M.I."/>
            <person name="Powell A.J."/>
            <person name="Barry K."/>
            <person name="Miller A.N."/>
            <person name="Grigoriev I.V."/>
            <person name="Debuchy R."/>
            <person name="Gladieux P."/>
            <person name="Hiltunen Thoren M."/>
            <person name="Johannesson H."/>
        </authorList>
    </citation>
    <scope>NUCLEOTIDE SEQUENCE</scope>
    <source>
        <strain evidence="3">SMH4131-1</strain>
    </source>
</reference>
<dbReference type="SUPFAM" id="SSF56112">
    <property type="entry name" value="Protein kinase-like (PK-like)"/>
    <property type="match status" value="1"/>
</dbReference>
<dbReference type="InterPro" id="IPR000719">
    <property type="entry name" value="Prot_kinase_dom"/>
</dbReference>
<evidence type="ECO:0000313" key="3">
    <source>
        <dbReference type="EMBL" id="KAK3337779.1"/>
    </source>
</evidence>
<dbReference type="Gene3D" id="1.10.510.10">
    <property type="entry name" value="Transferase(Phosphotransferase) domain 1"/>
    <property type="match status" value="1"/>
</dbReference>
<dbReference type="GO" id="GO:0005524">
    <property type="term" value="F:ATP binding"/>
    <property type="evidence" value="ECO:0007669"/>
    <property type="project" value="InterPro"/>
</dbReference>
<dbReference type="GO" id="GO:0044773">
    <property type="term" value="P:mitotic DNA damage checkpoint signaling"/>
    <property type="evidence" value="ECO:0007669"/>
    <property type="project" value="TreeGrafter"/>
</dbReference>
<keyword evidence="4" id="KW-1185">Reference proteome</keyword>
<dbReference type="PROSITE" id="PS00108">
    <property type="entry name" value="PROTEIN_KINASE_ST"/>
    <property type="match status" value="1"/>
</dbReference>
<proteinExistence type="predicted"/>
<dbReference type="Pfam" id="PF00069">
    <property type="entry name" value="Pkinase"/>
    <property type="match status" value="1"/>
</dbReference>
<evidence type="ECO:0000313" key="4">
    <source>
        <dbReference type="Proteomes" id="UP001286456"/>
    </source>
</evidence>
<keyword evidence="3" id="KW-0808">Transferase</keyword>
<dbReference type="CDD" id="cd00180">
    <property type="entry name" value="PKc"/>
    <property type="match status" value="1"/>
</dbReference>
<reference evidence="3" key="2">
    <citation type="submission" date="2023-06" db="EMBL/GenBank/DDBJ databases">
        <authorList>
            <consortium name="Lawrence Berkeley National Laboratory"/>
            <person name="Haridas S."/>
            <person name="Hensen N."/>
            <person name="Bonometti L."/>
            <person name="Westerberg I."/>
            <person name="Brannstrom I.O."/>
            <person name="Guillou S."/>
            <person name="Cros-Aarteil S."/>
            <person name="Calhoun S."/>
            <person name="Kuo A."/>
            <person name="Mondo S."/>
            <person name="Pangilinan J."/>
            <person name="Riley R."/>
            <person name="Labutti K."/>
            <person name="Andreopoulos B."/>
            <person name="Lipzen A."/>
            <person name="Chen C."/>
            <person name="Yanf M."/>
            <person name="Daum C."/>
            <person name="Ng V."/>
            <person name="Clum A."/>
            <person name="Steindorff A."/>
            <person name="Ohm R."/>
            <person name="Martin F."/>
            <person name="Silar P."/>
            <person name="Natvig D."/>
            <person name="Lalanne C."/>
            <person name="Gautier V."/>
            <person name="Ament-Velasquez S.L."/>
            <person name="Kruys A."/>
            <person name="Hutchinson M.I."/>
            <person name="Powell A.J."/>
            <person name="Barry K."/>
            <person name="Miller A.N."/>
            <person name="Grigoriev I.V."/>
            <person name="Debuchy R."/>
            <person name="Gladieux P."/>
            <person name="Thoren M.H."/>
            <person name="Johannesson H."/>
        </authorList>
    </citation>
    <scope>NUCLEOTIDE SEQUENCE</scope>
    <source>
        <strain evidence="3">SMH4131-1</strain>
    </source>
</reference>
<name>A0AAE0J6F6_9PEZI</name>
<dbReference type="InterPro" id="IPR011009">
    <property type="entry name" value="Kinase-like_dom_sf"/>
</dbReference>
<dbReference type="Proteomes" id="UP001286456">
    <property type="component" value="Unassembled WGS sequence"/>
</dbReference>
<dbReference type="GO" id="GO:0004674">
    <property type="term" value="F:protein serine/threonine kinase activity"/>
    <property type="evidence" value="ECO:0007669"/>
    <property type="project" value="TreeGrafter"/>
</dbReference>
<keyword evidence="3" id="KW-0418">Kinase</keyword>
<organism evidence="3 4">
    <name type="scientific">Cercophora scortea</name>
    <dbReference type="NCBI Taxonomy" id="314031"/>
    <lineage>
        <taxon>Eukaryota</taxon>
        <taxon>Fungi</taxon>
        <taxon>Dikarya</taxon>
        <taxon>Ascomycota</taxon>
        <taxon>Pezizomycotina</taxon>
        <taxon>Sordariomycetes</taxon>
        <taxon>Sordariomycetidae</taxon>
        <taxon>Sordariales</taxon>
        <taxon>Lasiosphaeriaceae</taxon>
        <taxon>Cercophora</taxon>
    </lineage>
</organism>
<protein>
    <submittedName>
        <fullName evidence="3">Kinase-like domain-containing protein</fullName>
    </submittedName>
</protein>
<evidence type="ECO:0000256" key="1">
    <source>
        <dbReference type="SAM" id="MobiDB-lite"/>
    </source>
</evidence>
<dbReference type="GO" id="GO:0005634">
    <property type="term" value="C:nucleus"/>
    <property type="evidence" value="ECO:0007669"/>
    <property type="project" value="TreeGrafter"/>
</dbReference>
<dbReference type="PANTHER" id="PTHR44167:SF30">
    <property type="entry name" value="PHOSPHORYLASE KINASE"/>
    <property type="match status" value="1"/>
</dbReference>
<comment type="caution">
    <text evidence="3">The sequence shown here is derived from an EMBL/GenBank/DDBJ whole genome shotgun (WGS) entry which is preliminary data.</text>
</comment>
<feature type="non-terminal residue" evidence="3">
    <location>
        <position position="292"/>
    </location>
</feature>
<accession>A0AAE0J6F6</accession>
<dbReference type="SMART" id="SM00220">
    <property type="entry name" value="S_TKc"/>
    <property type="match status" value="1"/>
</dbReference>